<reference evidence="2 3" key="1">
    <citation type="submission" date="2013-08" db="EMBL/GenBank/DDBJ databases">
        <title>Genome sequencing of Cellulomonas bogoriensis 69B4.</title>
        <authorList>
            <person name="Chen F."/>
            <person name="Li Y."/>
            <person name="Wang G."/>
        </authorList>
    </citation>
    <scope>NUCLEOTIDE SEQUENCE [LARGE SCALE GENOMIC DNA]</scope>
    <source>
        <strain evidence="2 3">69B4</strain>
    </source>
</reference>
<evidence type="ECO:0000313" key="3">
    <source>
        <dbReference type="Proteomes" id="UP000054314"/>
    </source>
</evidence>
<accession>A0A0A0BQ93</accession>
<organism evidence="2 3">
    <name type="scientific">Cellulomonas bogoriensis 69B4 = DSM 16987</name>
    <dbReference type="NCBI Taxonomy" id="1386082"/>
    <lineage>
        <taxon>Bacteria</taxon>
        <taxon>Bacillati</taxon>
        <taxon>Actinomycetota</taxon>
        <taxon>Actinomycetes</taxon>
        <taxon>Micrococcales</taxon>
        <taxon>Cellulomonadaceae</taxon>
        <taxon>Cellulomonas</taxon>
    </lineage>
</organism>
<proteinExistence type="predicted"/>
<sequence>MVGQHLQDRVQQQPVGHRPDLLPHTFPEPAGLRLRGTGLDPACEPPRACARSEQHQHPDAQAHDPVTTTDGHPHRDRQQHQRRRDQGRGHAPHHRRGPRPGGHAGHVLQRPVHRRRQAVRRCCDLVQPVLPQRRQTLAGIGQPRPPHQGHVIGLGRTDRHRP</sequence>
<feature type="compositionally biased region" description="Basic residues" evidence="1">
    <location>
        <begin position="89"/>
        <end position="98"/>
    </location>
</feature>
<evidence type="ECO:0000256" key="1">
    <source>
        <dbReference type="SAM" id="MobiDB-lite"/>
    </source>
</evidence>
<feature type="region of interest" description="Disordered" evidence="1">
    <location>
        <begin position="1"/>
        <end position="114"/>
    </location>
</feature>
<comment type="caution">
    <text evidence="2">The sequence shown here is derived from an EMBL/GenBank/DDBJ whole genome shotgun (WGS) entry which is preliminary data.</text>
</comment>
<evidence type="ECO:0000313" key="2">
    <source>
        <dbReference type="EMBL" id="KGM10141.1"/>
    </source>
</evidence>
<feature type="compositionally biased region" description="Basic and acidic residues" evidence="1">
    <location>
        <begin position="71"/>
        <end position="88"/>
    </location>
</feature>
<feature type="compositionally biased region" description="Basic and acidic residues" evidence="1">
    <location>
        <begin position="50"/>
        <end position="62"/>
    </location>
</feature>
<protein>
    <submittedName>
        <fullName evidence="2">Uncharacterized protein</fullName>
    </submittedName>
</protein>
<keyword evidence="3" id="KW-1185">Reference proteome</keyword>
<dbReference type="RefSeq" id="WP_035062004.1">
    <property type="nucleotide sequence ID" value="NZ_AXCZ01000155.1"/>
</dbReference>
<name>A0A0A0BQ93_9CELL</name>
<dbReference type="EMBL" id="AXCZ01000155">
    <property type="protein sequence ID" value="KGM10141.1"/>
    <property type="molecule type" value="Genomic_DNA"/>
</dbReference>
<dbReference type="AlphaFoldDB" id="A0A0A0BQ93"/>
<gene>
    <name evidence="2" type="ORF">N869_05035</name>
</gene>
<dbReference type="Proteomes" id="UP000054314">
    <property type="component" value="Unassembled WGS sequence"/>
</dbReference>
<feature type="region of interest" description="Disordered" evidence="1">
    <location>
        <begin position="137"/>
        <end position="162"/>
    </location>
</feature>